<feature type="transmembrane region" description="Helical" evidence="1">
    <location>
        <begin position="40"/>
        <end position="60"/>
    </location>
</feature>
<keyword evidence="1" id="KW-0472">Membrane</keyword>
<dbReference type="STRING" id="1005944.SAMN05192576_0954"/>
<evidence type="ECO:0000256" key="1">
    <source>
        <dbReference type="SAM" id="Phobius"/>
    </source>
</evidence>
<reference evidence="2 3" key="1">
    <citation type="submission" date="2016-10" db="EMBL/GenBank/DDBJ databases">
        <authorList>
            <person name="de Groot N.N."/>
        </authorList>
    </citation>
    <scope>NUCLEOTIDE SEQUENCE [LARGE SCALE GENOMIC DNA]</scope>
    <source>
        <strain evidence="2 3">CGMCC 1.11147</strain>
    </source>
</reference>
<proteinExistence type="predicted"/>
<feature type="transmembrane region" description="Helical" evidence="1">
    <location>
        <begin position="12"/>
        <end position="34"/>
    </location>
</feature>
<dbReference type="EMBL" id="FNIC01000001">
    <property type="protein sequence ID" value="SDM79794.1"/>
    <property type="molecule type" value="Genomic_DNA"/>
</dbReference>
<evidence type="ECO:0000313" key="2">
    <source>
        <dbReference type="EMBL" id="SDM79794.1"/>
    </source>
</evidence>
<gene>
    <name evidence="2" type="ORF">SAMN05192576_0954</name>
</gene>
<sequence length="66" mass="7262">MTMTHSHHSHRRLDVASLALFLVGLAFGTVSYWLVAEHGMNPLVMIPSAVAATIGAFHLVKHEARR</sequence>
<accession>A0A1G9W5I7</accession>
<dbReference type="Proteomes" id="UP000199004">
    <property type="component" value="Unassembled WGS sequence"/>
</dbReference>
<evidence type="ECO:0000313" key="3">
    <source>
        <dbReference type="Proteomes" id="UP000199004"/>
    </source>
</evidence>
<protein>
    <submittedName>
        <fullName evidence="2">Uncharacterized protein</fullName>
    </submittedName>
</protein>
<keyword evidence="1" id="KW-1133">Transmembrane helix</keyword>
<keyword evidence="1" id="KW-0812">Transmembrane</keyword>
<organism evidence="2 3">
    <name type="scientific">Nocardioides szechwanensis</name>
    <dbReference type="NCBI Taxonomy" id="1005944"/>
    <lineage>
        <taxon>Bacteria</taxon>
        <taxon>Bacillati</taxon>
        <taxon>Actinomycetota</taxon>
        <taxon>Actinomycetes</taxon>
        <taxon>Propionibacteriales</taxon>
        <taxon>Nocardioidaceae</taxon>
        <taxon>Nocardioides</taxon>
    </lineage>
</organism>
<name>A0A1G9W5I7_9ACTN</name>
<keyword evidence="3" id="KW-1185">Reference proteome</keyword>
<dbReference type="AlphaFoldDB" id="A0A1G9W5I7"/>